<keyword evidence="3" id="KW-1185">Reference proteome</keyword>
<evidence type="ECO:0000313" key="3">
    <source>
        <dbReference type="Proteomes" id="UP000254293"/>
    </source>
</evidence>
<dbReference type="Pfam" id="PF09951">
    <property type="entry name" value="Imm33"/>
    <property type="match status" value="1"/>
</dbReference>
<evidence type="ECO:0000313" key="2">
    <source>
        <dbReference type="EMBL" id="STR00417.1"/>
    </source>
</evidence>
<feature type="domain" description="Immunity protein Imm33" evidence="1">
    <location>
        <begin position="25"/>
        <end position="114"/>
    </location>
</feature>
<dbReference type="InterPro" id="IPR018689">
    <property type="entry name" value="Imm33_dom"/>
</dbReference>
<proteinExistence type="predicted"/>
<dbReference type="Proteomes" id="UP000254293">
    <property type="component" value="Unassembled WGS sequence"/>
</dbReference>
<name>A0A377QZI0_9NEIS</name>
<organism evidence="2 3">
    <name type="scientific">Kingella potus</name>
    <dbReference type="NCBI Taxonomy" id="265175"/>
    <lineage>
        <taxon>Bacteria</taxon>
        <taxon>Pseudomonadati</taxon>
        <taxon>Pseudomonadota</taxon>
        <taxon>Betaproteobacteria</taxon>
        <taxon>Neisseriales</taxon>
        <taxon>Neisseriaceae</taxon>
        <taxon>Kingella</taxon>
    </lineage>
</organism>
<evidence type="ECO:0000259" key="1">
    <source>
        <dbReference type="Pfam" id="PF09951"/>
    </source>
</evidence>
<dbReference type="OrthoDB" id="4827574at2"/>
<dbReference type="EMBL" id="UGJJ01000001">
    <property type="protein sequence ID" value="STR00417.1"/>
    <property type="molecule type" value="Genomic_DNA"/>
</dbReference>
<dbReference type="PANTHER" id="PTHR38743">
    <property type="entry name" value="SIMILAR TO GLYOXYLASE I FAMILY PROTEIN"/>
    <property type="match status" value="1"/>
</dbReference>
<reference evidence="2 3" key="1">
    <citation type="submission" date="2018-06" db="EMBL/GenBank/DDBJ databases">
        <authorList>
            <consortium name="Pathogen Informatics"/>
            <person name="Doyle S."/>
        </authorList>
    </citation>
    <scope>NUCLEOTIDE SEQUENCE [LARGE SCALE GENOMIC DNA]</scope>
    <source>
        <strain evidence="2 3">NCTC13336</strain>
    </source>
</reference>
<protein>
    <submittedName>
        <fullName evidence="2">Protein of uncharacterized function (DUF2185)</fullName>
    </submittedName>
</protein>
<dbReference type="PANTHER" id="PTHR38743:SF2">
    <property type="entry name" value="DUF2185 DOMAIN-CONTAINING PROTEIN"/>
    <property type="match status" value="1"/>
</dbReference>
<dbReference type="AlphaFoldDB" id="A0A377QZI0"/>
<dbReference type="RefSeq" id="WP_115307694.1">
    <property type="nucleotide sequence ID" value="NZ_CP091516.1"/>
</dbReference>
<sequence length="122" mass="14019">MKEKDFYLKGKLKNLLTDWQEAEGCIATDEIMVKGRKVGYCYRELPDDDSKFGGFDSGWRFTAGDESDDYMDNPENSGIYELNSICNYDPDIIPLLNAPYGTAFFRNKNGIFEQEDFQPPTE</sequence>
<accession>A0A377QZI0</accession>
<gene>
    <name evidence="2" type="ORF">NCTC13336_00625</name>
</gene>